<evidence type="ECO:0000313" key="1">
    <source>
        <dbReference type="EMBL" id="UJG41934.1"/>
    </source>
</evidence>
<protein>
    <submittedName>
        <fullName evidence="1">Uncharacterized protein</fullName>
    </submittedName>
</protein>
<gene>
    <name evidence="1" type="ORF">K9W45_05575</name>
</gene>
<proteinExistence type="predicted"/>
<name>A0A9Y1BMZ3_9ARCH</name>
<dbReference type="EMBL" id="CP084166">
    <property type="protein sequence ID" value="UJG41934.1"/>
    <property type="molecule type" value="Genomic_DNA"/>
</dbReference>
<sequence>MKALSIQKFLEDIEKFGLSKTYIDLLSKNKELFSKEKITEILTENLNIYTDYSVLLDFLNYVWSKENSSPLLLYYLSGIVHRLFYLTREYFEKKENHLEQSKKHVSSILSKLEKVNPNSSYKEQNSNKERKEKGTNFHSARDFILFLKSIPKIDENLFKCLKITGKLFFSLLSFPQQQICNANDQAMYISRVFLLWKLNALTDQQMIKIFEYLKNNQKNDISLDEFTNILFLEFKNYQFLQLGINREIVSYIAQFILSSFEK</sequence>
<reference evidence="1" key="1">
    <citation type="journal article" date="2022" name="Nat. Microbiol.">
        <title>Unique mobile elements and scalable gene flow at the prokaryote-eukaryote boundary revealed by circularized Asgard archaea genomes.</title>
        <authorList>
            <person name="Wu F."/>
            <person name="Speth D.R."/>
            <person name="Philosof A."/>
            <person name="Cremiere A."/>
            <person name="Narayanan A."/>
            <person name="Barco R.A."/>
            <person name="Connon S.A."/>
            <person name="Amend J.P."/>
            <person name="Antoshechkin I.A."/>
            <person name="Orphan V.J."/>
        </authorList>
    </citation>
    <scope>NUCLEOTIDE SEQUENCE</scope>
    <source>
        <strain evidence="1">PM71</strain>
    </source>
</reference>
<organism evidence="1">
    <name type="scientific">Candidatus Heimdallarchaeum aukensis</name>
    <dbReference type="NCBI Taxonomy" id="2876573"/>
    <lineage>
        <taxon>Archaea</taxon>
        <taxon>Promethearchaeati</taxon>
        <taxon>Candidatus Heimdallarchaeota</taxon>
        <taxon>Candidatus Heimdallarchaeia (ex Rinke et al. 2021) (nom. nud.)</taxon>
        <taxon>Candidatus Heimdallarchaeales</taxon>
        <taxon>Candidatus Heimdallarchaeaceae</taxon>
        <taxon>Candidatus Heimdallarchaeum</taxon>
    </lineage>
</organism>
<dbReference type="Proteomes" id="UP001201020">
    <property type="component" value="Chromosome"/>
</dbReference>
<dbReference type="AlphaFoldDB" id="A0A9Y1BMZ3"/>
<accession>A0A9Y1BMZ3</accession>